<dbReference type="Gene3D" id="1.25.40.10">
    <property type="entry name" value="Tetratricopeptide repeat domain"/>
    <property type="match status" value="1"/>
</dbReference>
<name>A0A2P7ZY78_9PEZI</name>
<comment type="function">
    <text evidence="9">Component of the signal recognition particle (SRP) complex, a ribonucleoprotein complex that mediates the cotranslational targeting of secretory and membrane proteins to the endoplasmic reticulum (ER).</text>
</comment>
<dbReference type="STRING" id="40998.A0A2P7ZY78"/>
<evidence type="ECO:0000256" key="3">
    <source>
        <dbReference type="ARBA" id="ARBA00007676"/>
    </source>
</evidence>
<feature type="compositionally biased region" description="Gly residues" evidence="10">
    <location>
        <begin position="634"/>
        <end position="643"/>
    </location>
</feature>
<evidence type="ECO:0000256" key="9">
    <source>
        <dbReference type="PIRNR" id="PIRNR038922"/>
    </source>
</evidence>
<evidence type="ECO:0000256" key="6">
    <source>
        <dbReference type="ARBA" id="ARBA00022824"/>
    </source>
</evidence>
<proteinExistence type="inferred from homology"/>
<keyword evidence="8 9" id="KW-0687">Ribonucleoprotein</keyword>
<dbReference type="AlphaFoldDB" id="A0A2P7ZY78"/>
<evidence type="ECO:0000256" key="2">
    <source>
        <dbReference type="ARBA" id="ARBA00004496"/>
    </source>
</evidence>
<protein>
    <recommendedName>
        <fullName evidence="4 9">Signal recognition particle subunit SRP72</fullName>
    </recommendedName>
</protein>
<dbReference type="EMBL" id="NHZQ01000102">
    <property type="protein sequence ID" value="PSK53163.1"/>
    <property type="molecule type" value="Genomic_DNA"/>
</dbReference>
<dbReference type="Proteomes" id="UP000243723">
    <property type="component" value="Unassembled WGS sequence"/>
</dbReference>
<feature type="compositionally biased region" description="Basic residues" evidence="10">
    <location>
        <begin position="644"/>
        <end position="655"/>
    </location>
</feature>
<dbReference type="InterPro" id="IPR031545">
    <property type="entry name" value="SRP72_TPR-like"/>
</dbReference>
<keyword evidence="13" id="KW-1185">Reference proteome</keyword>
<comment type="caution">
    <text evidence="12">The sequence shown here is derived from an EMBL/GenBank/DDBJ whole genome shotgun (WGS) entry which is preliminary data.</text>
</comment>
<evidence type="ECO:0000313" key="12">
    <source>
        <dbReference type="EMBL" id="PSK53163.1"/>
    </source>
</evidence>
<keyword evidence="5 9" id="KW-0963">Cytoplasm</keyword>
<feature type="domain" description="Signal recognition particle SRP72 subunit RNA-binding" evidence="11">
    <location>
        <begin position="550"/>
        <end position="600"/>
    </location>
</feature>
<dbReference type="InterPro" id="IPR011990">
    <property type="entry name" value="TPR-like_helical_dom_sf"/>
</dbReference>
<dbReference type="PANTHER" id="PTHR14094">
    <property type="entry name" value="SIGNAL RECOGNITION PARTICLE 72"/>
    <property type="match status" value="1"/>
</dbReference>
<feature type="compositionally biased region" description="Basic and acidic residues" evidence="10">
    <location>
        <begin position="574"/>
        <end position="597"/>
    </location>
</feature>
<feature type="compositionally biased region" description="Basic residues" evidence="10">
    <location>
        <begin position="598"/>
        <end position="607"/>
    </location>
</feature>
<evidence type="ECO:0000256" key="4">
    <source>
        <dbReference type="ARBA" id="ARBA00018350"/>
    </source>
</evidence>
<dbReference type="OrthoDB" id="5421607at2759"/>
<feature type="region of interest" description="Disordered" evidence="10">
    <location>
        <begin position="537"/>
        <end position="655"/>
    </location>
</feature>
<dbReference type="GO" id="GO:0006614">
    <property type="term" value="P:SRP-dependent cotranslational protein targeting to membrane"/>
    <property type="evidence" value="ECO:0007669"/>
    <property type="project" value="UniProtKB-UniRule"/>
</dbReference>
<dbReference type="InterPro" id="IPR013699">
    <property type="entry name" value="Signal_recog_part_SRP72_RNA-bd"/>
</dbReference>
<evidence type="ECO:0000256" key="7">
    <source>
        <dbReference type="ARBA" id="ARBA00023135"/>
    </source>
</evidence>
<dbReference type="GO" id="GO:0005783">
    <property type="term" value="C:endoplasmic reticulum"/>
    <property type="evidence" value="ECO:0007669"/>
    <property type="project" value="UniProtKB-SubCell"/>
</dbReference>
<dbReference type="GO" id="GO:0008312">
    <property type="term" value="F:7S RNA binding"/>
    <property type="evidence" value="ECO:0007669"/>
    <property type="project" value="InterPro"/>
</dbReference>
<dbReference type="Pfam" id="PF17004">
    <property type="entry name" value="SRP_TPR_like"/>
    <property type="match status" value="1"/>
</dbReference>
<dbReference type="PIRSF" id="PIRSF038922">
    <property type="entry name" value="SRP72"/>
    <property type="match status" value="1"/>
</dbReference>
<sequence>MASNTLAGLLRQSTIDDHEELLKAANAALKTSKNDLEAQHVKAVALLKLDRFEEALHALDAGGNQVKERAQLEHAYALYKTGKPQEAAELVAKVNERGAKHLEAQARYRSEDFQRAAELYESLSRQDAEVSHEEVDLRINSSAVDAQLEWANLGHLARNKKPGRQDLEAFETAYNAACGSLARGELAQADILLKRSKDLCNALEDLSDDEKRSELLPIMVQQVYVLTRLGRAEEAQKLTNDIKADEILDATSKSIAKINTLTSSTSDNSFALQRLLQTTTDIPASDKPFRYQQSGLQRNEAAVSLKAQKFDGTVRSTEKAIDSKPAPTLDTITNSLSVLNAAAHARNQTGKAALKSVLPELEKRPKDVGLILVIVQLYVLTGNTETATVLLEKFLVRLEESTLDENLDARYAPGLVGTLVSLYTMRGQSRHTRTELAKAAKHWRSRSKDSSNLPPSVVNLFKVAGSVLIESNSDDQSLAHDIFSDLSKTSSDSYINAGLIAAVASTSPDSVTQSQTSSLTPVANLTAGVDAAALEDAGIARPPTAPITSKASTKRPADTPAAAKKSKKPKPSKMPKEYDASKTPDPERWLPLKDRSTYRPKGKKGKQKAQMFAQGAVEDSAASRPGTPAEKVVQGGGGGGGGKAKGKKKGKGGKW</sequence>
<comment type="similarity">
    <text evidence="3 9">Belongs to the SRP72 family.</text>
</comment>
<dbReference type="SUPFAM" id="SSF48452">
    <property type="entry name" value="TPR-like"/>
    <property type="match status" value="1"/>
</dbReference>
<accession>A0A2P7ZY78</accession>
<dbReference type="FunFam" id="1.25.40.10:FF:000512">
    <property type="entry name" value="Signal recognition particle subunit SRP72"/>
    <property type="match status" value="1"/>
</dbReference>
<organism evidence="12 13">
    <name type="scientific">Elsinoe australis</name>
    <dbReference type="NCBI Taxonomy" id="40998"/>
    <lineage>
        <taxon>Eukaryota</taxon>
        <taxon>Fungi</taxon>
        <taxon>Dikarya</taxon>
        <taxon>Ascomycota</taxon>
        <taxon>Pezizomycotina</taxon>
        <taxon>Dothideomycetes</taxon>
        <taxon>Dothideomycetidae</taxon>
        <taxon>Myriangiales</taxon>
        <taxon>Elsinoaceae</taxon>
        <taxon>Elsinoe</taxon>
    </lineage>
</organism>
<gene>
    <name evidence="12" type="ORF">B9Z65_3363</name>
</gene>
<dbReference type="Pfam" id="PF08492">
    <property type="entry name" value="SRP72"/>
    <property type="match status" value="1"/>
</dbReference>
<dbReference type="PANTHER" id="PTHR14094:SF9">
    <property type="entry name" value="SIGNAL RECOGNITION PARTICLE SUBUNIT SRP72"/>
    <property type="match status" value="1"/>
</dbReference>
<comment type="subcellular location">
    <subcellularLocation>
        <location evidence="2 9">Cytoplasm</location>
    </subcellularLocation>
    <subcellularLocation>
        <location evidence="1">Endoplasmic reticulum</location>
    </subcellularLocation>
</comment>
<evidence type="ECO:0000256" key="10">
    <source>
        <dbReference type="SAM" id="MobiDB-lite"/>
    </source>
</evidence>
<evidence type="ECO:0000256" key="5">
    <source>
        <dbReference type="ARBA" id="ARBA00022490"/>
    </source>
</evidence>
<dbReference type="GO" id="GO:0043022">
    <property type="term" value="F:ribosome binding"/>
    <property type="evidence" value="ECO:0007669"/>
    <property type="project" value="TreeGrafter"/>
</dbReference>
<dbReference type="GO" id="GO:0005786">
    <property type="term" value="C:signal recognition particle, endoplasmic reticulum targeting"/>
    <property type="evidence" value="ECO:0007669"/>
    <property type="project" value="UniProtKB-UniRule"/>
</dbReference>
<reference evidence="12 13" key="1">
    <citation type="submission" date="2017-05" db="EMBL/GenBank/DDBJ databases">
        <title>Draft genome sequence of Elsinoe australis.</title>
        <authorList>
            <person name="Cheng Q."/>
        </authorList>
    </citation>
    <scope>NUCLEOTIDE SEQUENCE [LARGE SCALE GENOMIC DNA]</scope>
    <source>
        <strain evidence="12 13">NL1</strain>
    </source>
</reference>
<evidence type="ECO:0000259" key="11">
    <source>
        <dbReference type="Pfam" id="PF08492"/>
    </source>
</evidence>
<feature type="compositionally biased region" description="Basic residues" evidence="10">
    <location>
        <begin position="564"/>
        <end position="573"/>
    </location>
</feature>
<keyword evidence="7 9" id="KW-0733">Signal recognition particle</keyword>
<evidence type="ECO:0000313" key="13">
    <source>
        <dbReference type="Proteomes" id="UP000243723"/>
    </source>
</evidence>
<keyword evidence="6" id="KW-0256">Endoplasmic reticulum</keyword>
<dbReference type="InterPro" id="IPR026270">
    <property type="entry name" value="SRP72"/>
</dbReference>
<evidence type="ECO:0000256" key="8">
    <source>
        <dbReference type="ARBA" id="ARBA00023274"/>
    </source>
</evidence>
<evidence type="ECO:0000256" key="1">
    <source>
        <dbReference type="ARBA" id="ARBA00004240"/>
    </source>
</evidence>